<feature type="compositionally biased region" description="Polar residues" evidence="1">
    <location>
        <begin position="167"/>
        <end position="177"/>
    </location>
</feature>
<dbReference type="InterPro" id="IPR055343">
    <property type="entry name" value="CREG_beta-barrel"/>
</dbReference>
<dbReference type="PANTHER" id="PTHR13343">
    <property type="entry name" value="CREG1 PROTEIN"/>
    <property type="match status" value="1"/>
</dbReference>
<feature type="compositionally biased region" description="Basic and acidic residues" evidence="1">
    <location>
        <begin position="200"/>
        <end position="216"/>
    </location>
</feature>
<protein>
    <submittedName>
        <fullName evidence="5">Uncharacterized protein</fullName>
    </submittedName>
</protein>
<gene>
    <name evidence="5" type="ORF">Cvel_2017</name>
</gene>
<evidence type="ECO:0000259" key="3">
    <source>
        <dbReference type="Pfam" id="PF10615"/>
    </source>
</evidence>
<dbReference type="EMBL" id="CDMZ01005710">
    <property type="protein sequence ID" value="CEM53606.1"/>
    <property type="molecule type" value="Genomic_DNA"/>
</dbReference>
<feature type="signal peptide" evidence="2">
    <location>
        <begin position="1"/>
        <end position="23"/>
    </location>
</feature>
<dbReference type="GO" id="GO:0005737">
    <property type="term" value="C:cytoplasm"/>
    <property type="evidence" value="ECO:0007669"/>
    <property type="project" value="UniProtKB-ARBA"/>
</dbReference>
<dbReference type="Gene3D" id="3.20.180.10">
    <property type="entry name" value="PNP-oxidase-like"/>
    <property type="match status" value="1"/>
</dbReference>
<feature type="region of interest" description="Disordered" evidence="1">
    <location>
        <begin position="197"/>
        <end position="225"/>
    </location>
</feature>
<feature type="region of interest" description="Disordered" evidence="1">
    <location>
        <begin position="529"/>
        <end position="552"/>
    </location>
</feature>
<dbReference type="VEuPathDB" id="CryptoDB:Cvel_2017"/>
<dbReference type="InterPro" id="IPR037119">
    <property type="entry name" value="Haem_oxidase_HugZ-like_sf"/>
</dbReference>
<feature type="domain" description="CREG-like beta-barrel" evidence="4">
    <location>
        <begin position="294"/>
        <end position="440"/>
    </location>
</feature>
<reference evidence="5" key="1">
    <citation type="submission" date="2014-11" db="EMBL/GenBank/DDBJ databases">
        <authorList>
            <person name="Otto D Thomas"/>
            <person name="Naeem Raeece"/>
        </authorList>
    </citation>
    <scope>NUCLEOTIDE SEQUENCE</scope>
</reference>
<feature type="region of interest" description="Disordered" evidence="1">
    <location>
        <begin position="241"/>
        <end position="269"/>
    </location>
</feature>
<evidence type="ECO:0000259" key="4">
    <source>
        <dbReference type="Pfam" id="PF13883"/>
    </source>
</evidence>
<evidence type="ECO:0000256" key="2">
    <source>
        <dbReference type="SAM" id="SignalP"/>
    </source>
</evidence>
<feature type="region of interest" description="Disordered" evidence="1">
    <location>
        <begin position="121"/>
        <end position="182"/>
    </location>
</feature>
<accession>A0A0G4I9C8</accession>
<name>A0A0G4I9C8_9ALVE</name>
<evidence type="ECO:0000256" key="1">
    <source>
        <dbReference type="SAM" id="MobiDB-lite"/>
    </source>
</evidence>
<dbReference type="Pfam" id="PF13883">
    <property type="entry name" value="CREG_beta-barrel"/>
    <property type="match status" value="1"/>
</dbReference>
<dbReference type="AlphaFoldDB" id="A0A0G4I9C8"/>
<sequence>MLSNRLLLRLLVWGGAAVLFASSDEGEIFDNDRLSVGEQLAFSSLGYMGKGQRLPRQKHLLKRMGGRQPRQATPLWELQQRTGRDTRLWGCSDKRSRGWLGMQAGRFKLVEPIKRVVDAVRKGRGKREETGKGRGASTSGSSKKGKKSSARPTEMGPKRQLRGLSASAESLTSSGTEGSACPPPLVCHSVSVLDAAPETAKVETETEEEKKEERGGRGHTVFDSAFSTKRRRVGGSTILAAAQETATETEEEKKEEGGGGGHAVPNSAQKTIPPEEAALQARIQEHQANAARLSPAEDARSLVEYSTGYGTLSTISSSLEGFPGAGVVAFGLDEEGKPIFCVSTMSSHTQDILKNPNVALTVTASGFKGSADGRVVLIGTLKRLLKEESGEAKALYSDRHPKHFWVQFGDFLMFKMEKIEAVRYVGGFARAESFTAEEYSSATPDPIMQFAQPVMTHMNEDHSDATKNIVLHATGFPAQHAEIVNLDRLGMTVKCGRKEDEQLKLRIPFPRPAESRKDIKELLVQMTREAAQAAAGSKGQGEETGTSSVTSD</sequence>
<dbReference type="SUPFAM" id="SSF50475">
    <property type="entry name" value="FMN-binding split barrel"/>
    <property type="match status" value="1"/>
</dbReference>
<feature type="chain" id="PRO_5005192302" evidence="2">
    <location>
        <begin position="24"/>
        <end position="552"/>
    </location>
</feature>
<proteinExistence type="predicted"/>
<feature type="domain" description="DUF2470" evidence="3">
    <location>
        <begin position="452"/>
        <end position="526"/>
    </location>
</feature>
<dbReference type="PANTHER" id="PTHR13343:SF24">
    <property type="entry name" value="OS07G0573800 PROTEIN"/>
    <property type="match status" value="1"/>
</dbReference>
<organism evidence="5">
    <name type="scientific">Chromera velia CCMP2878</name>
    <dbReference type="NCBI Taxonomy" id="1169474"/>
    <lineage>
        <taxon>Eukaryota</taxon>
        <taxon>Sar</taxon>
        <taxon>Alveolata</taxon>
        <taxon>Colpodellida</taxon>
        <taxon>Chromeraceae</taxon>
        <taxon>Chromera</taxon>
    </lineage>
</organism>
<dbReference type="InterPro" id="IPR012349">
    <property type="entry name" value="Split_barrel_FMN-bd"/>
</dbReference>
<dbReference type="Gene3D" id="2.30.110.10">
    <property type="entry name" value="Electron Transport, Fmn-binding Protein, Chain A"/>
    <property type="match status" value="1"/>
</dbReference>
<dbReference type="InterPro" id="IPR019595">
    <property type="entry name" value="DUF2470"/>
</dbReference>
<keyword evidence="2" id="KW-0732">Signal</keyword>
<dbReference type="Pfam" id="PF10615">
    <property type="entry name" value="DUF2470"/>
    <property type="match status" value="1"/>
</dbReference>
<evidence type="ECO:0000313" key="5">
    <source>
        <dbReference type="EMBL" id="CEM53606.1"/>
    </source>
</evidence>
<feature type="compositionally biased region" description="Basic and acidic residues" evidence="1">
    <location>
        <begin position="121"/>
        <end position="132"/>
    </location>
</feature>